<dbReference type="AlphaFoldDB" id="X8J366"/>
<proteinExistence type="predicted"/>
<evidence type="ECO:0000313" key="3">
    <source>
        <dbReference type="Proteomes" id="UP000030108"/>
    </source>
</evidence>
<feature type="region of interest" description="Disordered" evidence="1">
    <location>
        <begin position="117"/>
        <end position="204"/>
    </location>
</feature>
<feature type="non-terminal residue" evidence="2">
    <location>
        <position position="204"/>
    </location>
</feature>
<reference evidence="3" key="1">
    <citation type="journal article" date="2014" name="Genome Announc.">
        <title>Draft genome sequence of the plant-pathogenic soil fungus Rhizoctonia solani anastomosis group 3 strain Rhs1AP.</title>
        <authorList>
            <person name="Cubeta M.A."/>
            <person name="Thomas E."/>
            <person name="Dean R.A."/>
            <person name="Jabaji S."/>
            <person name="Neate S.M."/>
            <person name="Tavantzis S."/>
            <person name="Toda T."/>
            <person name="Vilgalys R."/>
            <person name="Bharathan N."/>
            <person name="Fedorova-Abrams N."/>
            <person name="Pakala S.B."/>
            <person name="Pakala S.M."/>
            <person name="Zafar N."/>
            <person name="Joardar V."/>
            <person name="Losada L."/>
            <person name="Nierman W.C."/>
        </authorList>
    </citation>
    <scope>NUCLEOTIDE SEQUENCE [LARGE SCALE GENOMIC DNA]</scope>
    <source>
        <strain evidence="3">AG-3</strain>
    </source>
</reference>
<organism evidence="2 3">
    <name type="scientific">Rhizoctonia solani AG-3 Rhs1AP</name>
    <dbReference type="NCBI Taxonomy" id="1086054"/>
    <lineage>
        <taxon>Eukaryota</taxon>
        <taxon>Fungi</taxon>
        <taxon>Dikarya</taxon>
        <taxon>Basidiomycota</taxon>
        <taxon>Agaricomycotina</taxon>
        <taxon>Agaricomycetes</taxon>
        <taxon>Cantharellales</taxon>
        <taxon>Ceratobasidiaceae</taxon>
        <taxon>Rhizoctonia</taxon>
    </lineage>
</organism>
<feature type="compositionally biased region" description="Low complexity" evidence="1">
    <location>
        <begin position="90"/>
        <end position="103"/>
    </location>
</feature>
<evidence type="ECO:0000256" key="1">
    <source>
        <dbReference type="SAM" id="MobiDB-lite"/>
    </source>
</evidence>
<evidence type="ECO:0000313" key="2">
    <source>
        <dbReference type="EMBL" id="EUC55949.1"/>
    </source>
</evidence>
<feature type="region of interest" description="Disordered" evidence="1">
    <location>
        <begin position="79"/>
        <end position="103"/>
    </location>
</feature>
<protein>
    <submittedName>
        <fullName evidence="2">Uncharacterized protein</fullName>
    </submittedName>
</protein>
<comment type="caution">
    <text evidence="2">The sequence shown here is derived from an EMBL/GenBank/DDBJ whole genome shotgun (WGS) entry which is preliminary data.</text>
</comment>
<feature type="compositionally biased region" description="Gly residues" evidence="1">
    <location>
        <begin position="183"/>
        <end position="194"/>
    </location>
</feature>
<feature type="compositionally biased region" description="Basic residues" evidence="1">
    <location>
        <begin position="195"/>
        <end position="204"/>
    </location>
</feature>
<accession>X8J366</accession>
<feature type="compositionally biased region" description="Polar residues" evidence="1">
    <location>
        <begin position="145"/>
        <end position="155"/>
    </location>
</feature>
<name>X8J366_9AGAM</name>
<dbReference type="Proteomes" id="UP000030108">
    <property type="component" value="Unassembled WGS sequence"/>
</dbReference>
<gene>
    <name evidence="2" type="ORF">RSOL_145900</name>
</gene>
<dbReference type="EMBL" id="JATN01000322">
    <property type="protein sequence ID" value="EUC55949.1"/>
    <property type="molecule type" value="Genomic_DNA"/>
</dbReference>
<sequence>MTIMQNADEDYGDFHHLWFIQSEELDQNLYLVQQQLSQEHQLRETALRSQLSHRSGLGAAPNPTFGLRTLDDISERGSIAPTATPATVRGDLPPGSDLSSSSGLVVSSGFETLAISDAQRNPTFIGPPRPPTTDVEMHNPGGGSDPQQVTDSSKQPELGGSEGEGGPTHPEGKGKGDSAKVQVGGGGSEGGAGNGKRRFMRYIT</sequence>